<dbReference type="AlphaFoldDB" id="A0AA35KSZ3"/>
<accession>A0AA35KSZ3</accession>
<keyword evidence="2" id="KW-1185">Reference proteome</keyword>
<evidence type="ECO:0000313" key="2">
    <source>
        <dbReference type="Proteomes" id="UP001178461"/>
    </source>
</evidence>
<name>A0AA35KSZ3_9SAUR</name>
<feature type="non-terminal residue" evidence="1">
    <location>
        <position position="64"/>
    </location>
</feature>
<proteinExistence type="predicted"/>
<evidence type="ECO:0000313" key="1">
    <source>
        <dbReference type="EMBL" id="CAI5783750.1"/>
    </source>
</evidence>
<sequence length="64" mass="7050">MKGTTSAIPAREHLFNICTSCQPTRTHAMLWSSSEANYSTDMKIIYLVISISVKAGSLDKIALF</sequence>
<organism evidence="1 2">
    <name type="scientific">Podarcis lilfordi</name>
    <name type="common">Lilford's wall lizard</name>
    <dbReference type="NCBI Taxonomy" id="74358"/>
    <lineage>
        <taxon>Eukaryota</taxon>
        <taxon>Metazoa</taxon>
        <taxon>Chordata</taxon>
        <taxon>Craniata</taxon>
        <taxon>Vertebrata</taxon>
        <taxon>Euteleostomi</taxon>
        <taxon>Lepidosauria</taxon>
        <taxon>Squamata</taxon>
        <taxon>Bifurcata</taxon>
        <taxon>Unidentata</taxon>
        <taxon>Episquamata</taxon>
        <taxon>Laterata</taxon>
        <taxon>Lacertibaenia</taxon>
        <taxon>Lacertidae</taxon>
        <taxon>Podarcis</taxon>
    </lineage>
</organism>
<protein>
    <submittedName>
        <fullName evidence="1">Uncharacterized protein</fullName>
    </submittedName>
</protein>
<dbReference type="EMBL" id="OX395134">
    <property type="protein sequence ID" value="CAI5783750.1"/>
    <property type="molecule type" value="Genomic_DNA"/>
</dbReference>
<reference evidence="1" key="1">
    <citation type="submission" date="2022-12" db="EMBL/GenBank/DDBJ databases">
        <authorList>
            <person name="Alioto T."/>
            <person name="Alioto T."/>
            <person name="Gomez Garrido J."/>
        </authorList>
    </citation>
    <scope>NUCLEOTIDE SEQUENCE</scope>
</reference>
<gene>
    <name evidence="1" type="ORF">PODLI_1B034874</name>
</gene>
<dbReference type="Proteomes" id="UP001178461">
    <property type="component" value="Chromosome 9"/>
</dbReference>